<dbReference type="Pfam" id="PF02542">
    <property type="entry name" value="YgbB"/>
    <property type="match status" value="1"/>
</dbReference>
<dbReference type="GO" id="GO:0046872">
    <property type="term" value="F:metal ion binding"/>
    <property type="evidence" value="ECO:0007669"/>
    <property type="project" value="UniProtKB-KW"/>
</dbReference>
<comment type="cofactor">
    <cofactor evidence="2">
        <name>a divalent metal cation</name>
        <dbReference type="ChEBI" id="CHEBI:60240"/>
    </cofactor>
</comment>
<evidence type="ECO:0000259" key="8">
    <source>
        <dbReference type="Pfam" id="PF02542"/>
    </source>
</evidence>
<gene>
    <name evidence="9" type="ORF">FYJ24_02500</name>
</gene>
<feature type="domain" description="2-C-methyl-D-erythritol 2,4-cyclodiphosphate synthase" evidence="8">
    <location>
        <begin position="4"/>
        <end position="126"/>
    </location>
</feature>
<dbReference type="PANTHER" id="PTHR43181">
    <property type="entry name" value="2-C-METHYL-D-ERYTHRITOL 2,4-CYCLODIPHOSPHATE SYNTHASE, CHLOROPLASTIC"/>
    <property type="match status" value="1"/>
</dbReference>
<evidence type="ECO:0000256" key="4">
    <source>
        <dbReference type="ARBA" id="ARBA00012579"/>
    </source>
</evidence>
<reference evidence="9 10" key="1">
    <citation type="submission" date="2019-08" db="EMBL/GenBank/DDBJ databases">
        <title>In-depth cultivation of the pig gut microbiome towards novel bacterial diversity and tailored functional studies.</title>
        <authorList>
            <person name="Wylensek D."/>
            <person name="Hitch T.C.A."/>
            <person name="Clavel T."/>
        </authorList>
    </citation>
    <scope>NUCLEOTIDE SEQUENCE [LARGE SCALE GENOMIC DNA]</scope>
    <source>
        <strain evidence="9 10">WB03_NA08</strain>
    </source>
</reference>
<keyword evidence="5" id="KW-0479">Metal-binding</keyword>
<dbReference type="Gene3D" id="3.30.1330.50">
    <property type="entry name" value="2-C-methyl-D-erythritol 2,4-cyclodiphosphate synthase"/>
    <property type="match status" value="1"/>
</dbReference>
<evidence type="ECO:0000313" key="10">
    <source>
        <dbReference type="Proteomes" id="UP000470875"/>
    </source>
</evidence>
<evidence type="ECO:0000256" key="5">
    <source>
        <dbReference type="ARBA" id="ARBA00022723"/>
    </source>
</evidence>
<dbReference type="GO" id="GO:0019288">
    <property type="term" value="P:isopentenyl diphosphate biosynthetic process, methylerythritol 4-phosphate pathway"/>
    <property type="evidence" value="ECO:0007669"/>
    <property type="project" value="UniProtKB-UniPathway"/>
</dbReference>
<dbReference type="InterPro" id="IPR036571">
    <property type="entry name" value="MECDP_synthase_sf"/>
</dbReference>
<organism evidence="9 10">
    <name type="scientific">Scrofimicrobium canadense</name>
    <dbReference type="NCBI Taxonomy" id="2652290"/>
    <lineage>
        <taxon>Bacteria</taxon>
        <taxon>Bacillati</taxon>
        <taxon>Actinomycetota</taxon>
        <taxon>Actinomycetes</taxon>
        <taxon>Actinomycetales</taxon>
        <taxon>Actinomycetaceae</taxon>
        <taxon>Scrofimicrobium</taxon>
    </lineage>
</organism>
<evidence type="ECO:0000313" key="9">
    <source>
        <dbReference type="EMBL" id="MSS83651.1"/>
    </source>
</evidence>
<protein>
    <recommendedName>
        <fullName evidence="4">2-C-methyl-D-erythritol 2,4-cyclodiphosphate synthase</fullName>
        <ecNumber evidence="4">4.6.1.12</ecNumber>
    </recommendedName>
</protein>
<dbReference type="SUPFAM" id="SSF69765">
    <property type="entry name" value="IpsF-like"/>
    <property type="match status" value="1"/>
</dbReference>
<keyword evidence="10" id="KW-1185">Reference proteome</keyword>
<keyword evidence="6" id="KW-0414">Isoprene biosynthesis</keyword>
<dbReference type="CDD" id="cd00554">
    <property type="entry name" value="MECDP_synthase"/>
    <property type="match status" value="1"/>
</dbReference>
<dbReference type="PANTHER" id="PTHR43181:SF1">
    <property type="entry name" value="2-C-METHYL-D-ERYTHRITOL 2,4-CYCLODIPHOSPHATE SYNTHASE, CHLOROPLASTIC"/>
    <property type="match status" value="1"/>
</dbReference>
<comment type="pathway">
    <text evidence="3">Isoprenoid biosynthesis; isopentenyl diphosphate biosynthesis via DXP pathway; isopentenyl diphosphate from 1-deoxy-D-xylulose 5-phosphate: step 4/6.</text>
</comment>
<evidence type="ECO:0000256" key="7">
    <source>
        <dbReference type="ARBA" id="ARBA00023239"/>
    </source>
</evidence>
<accession>A0A6N7W2M0</accession>
<dbReference type="AlphaFoldDB" id="A0A6N7W2M0"/>
<dbReference type="GO" id="GO:0016114">
    <property type="term" value="P:terpenoid biosynthetic process"/>
    <property type="evidence" value="ECO:0007669"/>
    <property type="project" value="InterPro"/>
</dbReference>
<proteinExistence type="predicted"/>
<dbReference type="GO" id="GO:0008685">
    <property type="term" value="F:2-C-methyl-D-erythritol 2,4-cyclodiphosphate synthase activity"/>
    <property type="evidence" value="ECO:0007669"/>
    <property type="project" value="UniProtKB-EC"/>
</dbReference>
<evidence type="ECO:0000256" key="6">
    <source>
        <dbReference type="ARBA" id="ARBA00023229"/>
    </source>
</evidence>
<dbReference type="EMBL" id="VULO01000002">
    <property type="protein sequence ID" value="MSS83651.1"/>
    <property type="molecule type" value="Genomic_DNA"/>
</dbReference>
<name>A0A6N7W2M0_9ACTO</name>
<dbReference type="InterPro" id="IPR020555">
    <property type="entry name" value="MECDP_synthase_CS"/>
</dbReference>
<dbReference type="InterPro" id="IPR003526">
    <property type="entry name" value="MECDP_synthase"/>
</dbReference>
<evidence type="ECO:0000256" key="1">
    <source>
        <dbReference type="ARBA" id="ARBA00000200"/>
    </source>
</evidence>
<evidence type="ECO:0000256" key="2">
    <source>
        <dbReference type="ARBA" id="ARBA00001968"/>
    </source>
</evidence>
<keyword evidence="7" id="KW-0456">Lyase</keyword>
<evidence type="ECO:0000256" key="3">
    <source>
        <dbReference type="ARBA" id="ARBA00004709"/>
    </source>
</evidence>
<dbReference type="UniPathway" id="UPA00056">
    <property type="reaction ID" value="UER00095"/>
</dbReference>
<comment type="caution">
    <text evidence="9">The sequence shown here is derived from an EMBL/GenBank/DDBJ whole genome shotgun (WGS) entry which is preliminary data.</text>
</comment>
<sequence>MCFRTHSDGDVLSHAIIDAIAGAMADGDLGTHYPEDDPASENARSLNFVTEFSGYMRAQGYEIVNIDAFVTLGTTRLRPYMSAIREAVAAALDVPLDRISIKGRSHDGIAEVGRGQACSATATVLLMKTD</sequence>
<dbReference type="Proteomes" id="UP000470875">
    <property type="component" value="Unassembled WGS sequence"/>
</dbReference>
<dbReference type="PROSITE" id="PS01350">
    <property type="entry name" value="ISPF"/>
    <property type="match status" value="1"/>
</dbReference>
<comment type="catalytic activity">
    <reaction evidence="1">
        <text>4-CDP-2-C-methyl-D-erythritol 2-phosphate = 2-C-methyl-D-erythritol 2,4-cyclic diphosphate + CMP</text>
        <dbReference type="Rhea" id="RHEA:23864"/>
        <dbReference type="ChEBI" id="CHEBI:57919"/>
        <dbReference type="ChEBI" id="CHEBI:58483"/>
        <dbReference type="ChEBI" id="CHEBI:60377"/>
        <dbReference type="EC" id="4.6.1.12"/>
    </reaction>
</comment>
<dbReference type="EC" id="4.6.1.12" evidence="4"/>